<organism evidence="1 2">
    <name type="scientific">Gomphillus americanus</name>
    <dbReference type="NCBI Taxonomy" id="1940652"/>
    <lineage>
        <taxon>Eukaryota</taxon>
        <taxon>Fungi</taxon>
        <taxon>Dikarya</taxon>
        <taxon>Ascomycota</taxon>
        <taxon>Pezizomycotina</taxon>
        <taxon>Lecanoromycetes</taxon>
        <taxon>OSLEUM clade</taxon>
        <taxon>Ostropomycetidae</taxon>
        <taxon>Ostropales</taxon>
        <taxon>Graphidaceae</taxon>
        <taxon>Gomphilloideae</taxon>
        <taxon>Gomphillus</taxon>
    </lineage>
</organism>
<dbReference type="EMBL" id="CAJPDQ010000027">
    <property type="protein sequence ID" value="CAF9927377.1"/>
    <property type="molecule type" value="Genomic_DNA"/>
</dbReference>
<gene>
    <name evidence="1" type="ORF">GOMPHAMPRED_004378</name>
</gene>
<reference evidence="1" key="1">
    <citation type="submission" date="2021-03" db="EMBL/GenBank/DDBJ databases">
        <authorList>
            <person name="Tagirdzhanova G."/>
        </authorList>
    </citation>
    <scope>NUCLEOTIDE SEQUENCE</scope>
</reference>
<dbReference type="Proteomes" id="UP000664169">
    <property type="component" value="Unassembled WGS sequence"/>
</dbReference>
<evidence type="ECO:0000313" key="1">
    <source>
        <dbReference type="EMBL" id="CAF9927377.1"/>
    </source>
</evidence>
<comment type="caution">
    <text evidence="1">The sequence shown here is derived from an EMBL/GenBank/DDBJ whole genome shotgun (WGS) entry which is preliminary data.</text>
</comment>
<keyword evidence="2" id="KW-1185">Reference proteome</keyword>
<name>A0A8H3FQV1_9LECA</name>
<protein>
    <submittedName>
        <fullName evidence="1">Uncharacterized protein</fullName>
    </submittedName>
</protein>
<evidence type="ECO:0000313" key="2">
    <source>
        <dbReference type="Proteomes" id="UP000664169"/>
    </source>
</evidence>
<dbReference type="AlphaFoldDB" id="A0A8H3FQV1"/>
<accession>A0A8H3FQV1</accession>
<sequence>MVGRPWSLPALRPEAYKVHTQALITEDSSMKLKAVPRAADLEDISVQLEEDDPALQHPAKAGVQLISALLV</sequence>
<proteinExistence type="predicted"/>